<dbReference type="EMBL" id="JAAZSQ010000030">
    <property type="protein sequence ID" value="NKX56679.1"/>
    <property type="molecule type" value="Genomic_DNA"/>
</dbReference>
<dbReference type="InterPro" id="IPR036526">
    <property type="entry name" value="C-N_Hydrolase_sf"/>
</dbReference>
<proteinExistence type="predicted"/>
<dbReference type="Gene3D" id="3.60.110.10">
    <property type="entry name" value="Carbon-nitrogen hydrolase"/>
    <property type="match status" value="1"/>
</dbReference>
<dbReference type="InterPro" id="IPR003010">
    <property type="entry name" value="C-N_Hydrolase"/>
</dbReference>
<reference evidence="2 3" key="1">
    <citation type="submission" date="2020-04" db="EMBL/GenBank/DDBJ databases">
        <title>Arthrobacter sp. nov.</title>
        <authorList>
            <person name="Liu S."/>
        </authorList>
    </citation>
    <scope>NUCLEOTIDE SEQUENCE [LARGE SCALE GENOMIC DNA]</scope>
    <source>
        <strain evidence="2 3">E918</strain>
    </source>
</reference>
<gene>
    <name evidence="2" type="ORF">HGG74_19570</name>
</gene>
<evidence type="ECO:0000259" key="1">
    <source>
        <dbReference type="PROSITE" id="PS50263"/>
    </source>
</evidence>
<dbReference type="AlphaFoldDB" id="A0A7X6K7P1"/>
<sequence length="303" mass="32526">MSRLRIATAQFALRAEPSLEVFGEHVASVVAEAAAARAQVVLLPELVTTGLLASHPDPEALAPSRVDEVYRSLFPRIANDYVDLMSGIAQQFGIVIAGASHFRQLPDGSLRNTGYYFHPDGQVDTQDKLHLTPPERAMGISPGDTVTQVRIDGFPTALQICADIEFPEVSRELALQGVELILAPSLTWNSRGANRVRYGAHARAMENQLYVAVSPLVGSNGLPHGGALHCTGYALVTTPLDRTFGLNDGVLAAHADTRQEGIVIADLDSSLVSASRDNPEPPGLKFIRPAFYESLRQGTRIGG</sequence>
<dbReference type="Pfam" id="PF00795">
    <property type="entry name" value="CN_hydrolase"/>
    <property type="match status" value="1"/>
</dbReference>
<dbReference type="PROSITE" id="PS50263">
    <property type="entry name" value="CN_HYDROLASE"/>
    <property type="match status" value="1"/>
</dbReference>
<evidence type="ECO:0000313" key="2">
    <source>
        <dbReference type="EMBL" id="NKX56679.1"/>
    </source>
</evidence>
<accession>A0A7X6K7P1</accession>
<protein>
    <recommendedName>
        <fullName evidence="1">CN hydrolase domain-containing protein</fullName>
    </recommendedName>
</protein>
<dbReference type="PANTHER" id="PTHR23088:SF50">
    <property type="entry name" value="HYDROLASE YHCX"/>
    <property type="match status" value="1"/>
</dbReference>
<dbReference type="RefSeq" id="WP_168489101.1">
    <property type="nucleotide sequence ID" value="NZ_JAAZSQ010000030.1"/>
</dbReference>
<feature type="domain" description="CN hydrolase" evidence="1">
    <location>
        <begin position="4"/>
        <end position="269"/>
    </location>
</feature>
<dbReference type="PANTHER" id="PTHR23088">
    <property type="entry name" value="NITRILASE-RELATED"/>
    <property type="match status" value="1"/>
</dbReference>
<dbReference type="Proteomes" id="UP000544090">
    <property type="component" value="Unassembled WGS sequence"/>
</dbReference>
<organism evidence="2 3">
    <name type="scientific">Arthrobacter mobilis</name>
    <dbReference type="NCBI Taxonomy" id="2724944"/>
    <lineage>
        <taxon>Bacteria</taxon>
        <taxon>Bacillati</taxon>
        <taxon>Actinomycetota</taxon>
        <taxon>Actinomycetes</taxon>
        <taxon>Micrococcales</taxon>
        <taxon>Micrococcaceae</taxon>
        <taxon>Arthrobacter</taxon>
    </lineage>
</organism>
<keyword evidence="3" id="KW-1185">Reference proteome</keyword>
<dbReference type="SUPFAM" id="SSF56317">
    <property type="entry name" value="Carbon-nitrogen hydrolase"/>
    <property type="match status" value="1"/>
</dbReference>
<comment type="caution">
    <text evidence="2">The sequence shown here is derived from an EMBL/GenBank/DDBJ whole genome shotgun (WGS) entry which is preliminary data.</text>
</comment>
<evidence type="ECO:0000313" key="3">
    <source>
        <dbReference type="Proteomes" id="UP000544090"/>
    </source>
</evidence>
<name>A0A7X6K7P1_9MICC</name>